<dbReference type="PANTHER" id="PTHR34732">
    <property type="entry name" value="69 KDA PARAFLAGELLAR ROD PROTEIN-RELATED"/>
    <property type="match status" value="1"/>
</dbReference>
<organism evidence="2">
    <name type="scientific">Trypanosoma vivax (strain Y486)</name>
    <dbReference type="NCBI Taxonomy" id="1055687"/>
    <lineage>
        <taxon>Eukaryota</taxon>
        <taxon>Discoba</taxon>
        <taxon>Euglenozoa</taxon>
        <taxon>Kinetoplastea</taxon>
        <taxon>Metakinetoplastina</taxon>
        <taxon>Trypanosomatida</taxon>
        <taxon>Trypanosomatidae</taxon>
        <taxon>Trypanosoma</taxon>
        <taxon>Duttonella</taxon>
    </lineage>
</organism>
<name>G0TZF1_TRYVY</name>
<protein>
    <submittedName>
        <fullName evidence="2">Putative paraflagellar rod protein</fullName>
    </submittedName>
</protein>
<dbReference type="PANTHER" id="PTHR34732:SF3">
    <property type="entry name" value="ROD PROTEIN, PUTATIVE-RELATED"/>
    <property type="match status" value="1"/>
</dbReference>
<dbReference type="VEuPathDB" id="TriTrypDB:TvY486_0706690"/>
<gene>
    <name evidence="2" type="ORF">TVY486_0706690</name>
</gene>
<dbReference type="InterPro" id="IPR007824">
    <property type="entry name" value="Flagellar_rod"/>
</dbReference>
<evidence type="ECO:0000256" key="1">
    <source>
        <dbReference type="SAM" id="Coils"/>
    </source>
</evidence>
<reference evidence="2" key="1">
    <citation type="journal article" date="2012" name="Proc. Natl. Acad. Sci. U.S.A.">
        <title>Antigenic diversity is generated by distinct evolutionary mechanisms in African trypanosome species.</title>
        <authorList>
            <person name="Jackson A.P."/>
            <person name="Berry A."/>
            <person name="Aslett M."/>
            <person name="Allison H.C."/>
            <person name="Burton P."/>
            <person name="Vavrova-Anderson J."/>
            <person name="Brown R."/>
            <person name="Browne H."/>
            <person name="Corton N."/>
            <person name="Hauser H."/>
            <person name="Gamble J."/>
            <person name="Gilderthorp R."/>
            <person name="Marcello L."/>
            <person name="McQuillan J."/>
            <person name="Otto T.D."/>
            <person name="Quail M.A."/>
            <person name="Sanders M.J."/>
            <person name="van Tonder A."/>
            <person name="Ginger M.L."/>
            <person name="Field M.C."/>
            <person name="Barry J.D."/>
            <person name="Hertz-Fowler C."/>
            <person name="Berriman M."/>
        </authorList>
    </citation>
    <scope>NUCLEOTIDE SEQUENCE</scope>
    <source>
        <strain evidence="2">Y486</strain>
    </source>
</reference>
<proteinExistence type="predicted"/>
<dbReference type="InterPro" id="IPR053120">
    <property type="entry name" value="PFR_Component"/>
</dbReference>
<dbReference type="EMBL" id="HE573023">
    <property type="protein sequence ID" value="CCC49354.1"/>
    <property type="molecule type" value="Genomic_DNA"/>
</dbReference>
<dbReference type="GO" id="GO:0031514">
    <property type="term" value="C:motile cilium"/>
    <property type="evidence" value="ECO:0007669"/>
    <property type="project" value="InterPro"/>
</dbReference>
<evidence type="ECO:0000313" key="2">
    <source>
        <dbReference type="EMBL" id="CCC49354.1"/>
    </source>
</evidence>
<keyword evidence="2" id="KW-0969">Cilium</keyword>
<dbReference type="OMA" id="QFRHPVE"/>
<dbReference type="Pfam" id="PF05149">
    <property type="entry name" value="Flagellar_rod"/>
    <property type="match status" value="1"/>
</dbReference>
<feature type="coiled-coil region" evidence="1">
    <location>
        <begin position="401"/>
        <end position="428"/>
    </location>
</feature>
<keyword evidence="1" id="KW-0175">Coiled coil</keyword>
<dbReference type="GO" id="GO:0005516">
    <property type="term" value="F:calmodulin binding"/>
    <property type="evidence" value="ECO:0007669"/>
    <property type="project" value="InterPro"/>
</dbReference>
<keyword evidence="2" id="KW-0282">Flagellum</keyword>
<dbReference type="AlphaFoldDB" id="G0TZF1"/>
<accession>G0TZF1</accession>
<sequence>MAKKGQKDDTAVDAQTVPPEGRIAAMQKLFLQREAALDACVVSGNHITAVQARRTALQDSGAQIVKILDDIMKATVSTCGGHSAVGSNTMITVRKDGAVSMEPISMISALSEACSDAFRRECGLELTPHDVWLSEEPVDGTGGGGENGADASAIGLSGAAEKRIVPLQRLLSSIDEIQQIPLYNILLSASKKGSMSADSAIHLVKALKETVQESLDMAKHGYANCPNSAGDIAEWASWMQPLVRLTSECLQEQSLERVMEAPRERLRRVAFDVKEKQREQEDAVTDGDMVRSEQLYFEKTALLESMRPLYDELEAVIEQHKKDAGDEPSRQTHTLAQELGTALAPKLLDKERQLKIRGEKDLERLATYREQVTAARTAQKARYNVYLAEWDKLFEHNKQQQDSCLRAIEELEQRLRHLAQERTFLVEDRLDVTAQEQQQSEDAAAFMLFANQFEANVRQTLRNVEQSLACGERIFETTRTGYQQLRRYLHDVVQHEADEQLLEVRKERLEHFRGLYLTLGELQYKKERHMEELDKRIEYYHVQQELAMDTFNPKAKEFSKAKKDLLEVKETMQQQVELIAQKATQQLEDFRPTEKLLIASGVNFLHPVQELAEMNERRNQKLLEYHTLMSTMREEKGEEASAS</sequence>
<keyword evidence="2" id="KW-0966">Cell projection</keyword>